<evidence type="ECO:0000313" key="3">
    <source>
        <dbReference type="EMBL" id="CAD9640851.1"/>
    </source>
</evidence>
<evidence type="ECO:0000256" key="2">
    <source>
        <dbReference type="SAM" id="MobiDB-lite"/>
    </source>
</evidence>
<proteinExistence type="predicted"/>
<feature type="region of interest" description="Disordered" evidence="2">
    <location>
        <begin position="498"/>
        <end position="519"/>
    </location>
</feature>
<name>A0A6U6VAA9_9DINO</name>
<organism evidence="3">
    <name type="scientific">Zooxanthella nutricula</name>
    <dbReference type="NCBI Taxonomy" id="1333877"/>
    <lineage>
        <taxon>Eukaryota</taxon>
        <taxon>Sar</taxon>
        <taxon>Alveolata</taxon>
        <taxon>Dinophyceae</taxon>
        <taxon>Peridiniales</taxon>
        <taxon>Peridiniales incertae sedis</taxon>
        <taxon>Zooxanthella</taxon>
    </lineage>
</organism>
<gene>
    <name evidence="3" type="ORF">BRAN1462_LOCUS58673</name>
</gene>
<dbReference type="AlphaFoldDB" id="A0A6U6VAA9"/>
<keyword evidence="1" id="KW-0175">Coiled coil</keyword>
<dbReference type="EMBL" id="HBGW01092453">
    <property type="protein sequence ID" value="CAD9640851.1"/>
    <property type="molecule type" value="Transcribed_RNA"/>
</dbReference>
<protein>
    <submittedName>
        <fullName evidence="3">Uncharacterized protein</fullName>
    </submittedName>
</protein>
<feature type="compositionally biased region" description="Pro residues" evidence="2">
    <location>
        <begin position="498"/>
        <end position="508"/>
    </location>
</feature>
<sequence>MTDVLDERDADMMGDSEEDELGALISFANLENVVKHIIRKFKSIEAHDENTEAEIRGVRTELEGRATAASLTELQGELATRVEHFNRTLAGQSDSIASLEVQLERSRVMANSLEKKLEACVKEKAVQDRLVREVQDALQDKVAVAELNMFEAKFAGYATKLEHQEIVSQLADYARADVAERLEESLKIVSKQFDHYSRTAKIDRQLQELGDWVADELQHYAKAKQTTTRLEEIHSLLMEKSLSTERSQAALDDKLRGLSDRVTSIYAELKSDLQLKAMADDLRSLEDRLKKYALKADTDAFQQDCVPKLRYCVESIKAFDDRLRAQDDAIQRMDEVILDKAAKFDLSVVHNRLEQCLDREQGLAEIGKLNSRADELRFDLQQYIAAEPARQENNKPPDYTPVFEDINARITLKADKADLVELYQLKANRLDADELAKLQAVIHRQLEYLAVTAFGLSKLVLTEAKAGESKTIRTQQKAQVLMQSEALWKWIWHNEPPPNLDTLRPPPGRTGRGAGNVDKGGALMEVVDEDKRLVDDAKRTQLEKKLGIVAA</sequence>
<accession>A0A6U6VAA9</accession>
<reference evidence="3" key="1">
    <citation type="submission" date="2021-01" db="EMBL/GenBank/DDBJ databases">
        <authorList>
            <person name="Corre E."/>
            <person name="Pelletier E."/>
            <person name="Niang G."/>
            <person name="Scheremetjew M."/>
            <person name="Finn R."/>
            <person name="Kale V."/>
            <person name="Holt S."/>
            <person name="Cochrane G."/>
            <person name="Meng A."/>
            <person name="Brown T."/>
            <person name="Cohen L."/>
        </authorList>
    </citation>
    <scope>NUCLEOTIDE SEQUENCE</scope>
    <source>
        <strain evidence="3">RCC3387</strain>
    </source>
</reference>
<feature type="coiled-coil region" evidence="1">
    <location>
        <begin position="96"/>
        <end position="123"/>
    </location>
</feature>
<evidence type="ECO:0000256" key="1">
    <source>
        <dbReference type="SAM" id="Coils"/>
    </source>
</evidence>